<sequence>MAPRSNVVLQFPIRNAPNTVNRKVPLRRKNTEYRSREYLTEDEVEQLIAAAGRVGRHGHRDSTLILLSYRHGLRVTELVSLRWEQVDLKQGLMHVNRLKHGNPSVHPVRGPELRALRRLQRDYSTLPYVFSSERKAPLTSDAIRKILSRAGKEAKLPFTVHPHMLRHACGYKLAQAGQDTRAIQHYLGHKNIQHTVRYTQLSPDRFKEFWKD</sequence>
<dbReference type="InterPro" id="IPR011010">
    <property type="entry name" value="DNA_brk_join_enz"/>
</dbReference>
<dbReference type="InterPro" id="IPR050090">
    <property type="entry name" value="Tyrosine_recombinase_XerCD"/>
</dbReference>
<keyword evidence="4" id="KW-0233">DNA recombination</keyword>
<dbReference type="GO" id="GO:0003677">
    <property type="term" value="F:DNA binding"/>
    <property type="evidence" value="ECO:0007669"/>
    <property type="project" value="InterPro"/>
</dbReference>
<dbReference type="AlphaFoldDB" id="A0A1J5R6P4"/>
<dbReference type="Pfam" id="PF00589">
    <property type="entry name" value="Phage_integrase"/>
    <property type="match status" value="1"/>
</dbReference>
<dbReference type="InterPro" id="IPR013762">
    <property type="entry name" value="Integrase-like_cat_sf"/>
</dbReference>
<proteinExistence type="predicted"/>
<dbReference type="GO" id="GO:0015074">
    <property type="term" value="P:DNA integration"/>
    <property type="evidence" value="ECO:0007669"/>
    <property type="project" value="InterPro"/>
</dbReference>
<dbReference type="SUPFAM" id="SSF56349">
    <property type="entry name" value="DNA breaking-rejoining enzymes"/>
    <property type="match status" value="1"/>
</dbReference>
<dbReference type="PANTHER" id="PTHR30349">
    <property type="entry name" value="PHAGE INTEGRASE-RELATED"/>
    <property type="match status" value="1"/>
</dbReference>
<dbReference type="Gene3D" id="1.10.443.10">
    <property type="entry name" value="Intergrase catalytic core"/>
    <property type="match status" value="1"/>
</dbReference>
<dbReference type="EMBL" id="MLJW01000548">
    <property type="protein sequence ID" value="OIQ85387.1"/>
    <property type="molecule type" value="Genomic_DNA"/>
</dbReference>
<keyword evidence="1" id="KW-1029">Fimbrium biogenesis</keyword>
<gene>
    <name evidence="6" type="primary">xerD_26</name>
    <name evidence="6" type="ORF">GALL_327810</name>
</gene>
<accession>A0A1J5R6P4</accession>
<evidence type="ECO:0000256" key="3">
    <source>
        <dbReference type="ARBA" id="ARBA00023163"/>
    </source>
</evidence>
<dbReference type="PROSITE" id="PS51898">
    <property type="entry name" value="TYR_RECOMBINASE"/>
    <property type="match status" value="1"/>
</dbReference>
<evidence type="ECO:0000259" key="5">
    <source>
        <dbReference type="PROSITE" id="PS51898"/>
    </source>
</evidence>
<protein>
    <submittedName>
        <fullName evidence="6">Tyrosine recombinase XerD</fullName>
    </submittedName>
</protein>
<dbReference type="PANTHER" id="PTHR30349:SF62">
    <property type="entry name" value="TYPE 1 FIMBRIAE REGULATORY PROTEIN FIMB-RELATED"/>
    <property type="match status" value="1"/>
</dbReference>
<dbReference type="InterPro" id="IPR002104">
    <property type="entry name" value="Integrase_catalytic"/>
</dbReference>
<name>A0A1J5R6P4_9ZZZZ</name>
<evidence type="ECO:0000256" key="2">
    <source>
        <dbReference type="ARBA" id="ARBA00023015"/>
    </source>
</evidence>
<organism evidence="6">
    <name type="scientific">mine drainage metagenome</name>
    <dbReference type="NCBI Taxonomy" id="410659"/>
    <lineage>
        <taxon>unclassified sequences</taxon>
        <taxon>metagenomes</taxon>
        <taxon>ecological metagenomes</taxon>
    </lineage>
</organism>
<reference evidence="6" key="1">
    <citation type="submission" date="2016-10" db="EMBL/GenBank/DDBJ databases">
        <title>Sequence of Gallionella enrichment culture.</title>
        <authorList>
            <person name="Poehlein A."/>
            <person name="Muehling M."/>
            <person name="Daniel R."/>
        </authorList>
    </citation>
    <scope>NUCLEOTIDE SEQUENCE</scope>
</reference>
<evidence type="ECO:0000256" key="1">
    <source>
        <dbReference type="ARBA" id="ARBA00022558"/>
    </source>
</evidence>
<evidence type="ECO:0000313" key="6">
    <source>
        <dbReference type="EMBL" id="OIQ85387.1"/>
    </source>
</evidence>
<keyword evidence="3" id="KW-0804">Transcription</keyword>
<evidence type="ECO:0000256" key="4">
    <source>
        <dbReference type="ARBA" id="ARBA00023172"/>
    </source>
</evidence>
<keyword evidence="2" id="KW-0805">Transcription regulation</keyword>
<comment type="caution">
    <text evidence="6">The sequence shown here is derived from an EMBL/GenBank/DDBJ whole genome shotgun (WGS) entry which is preliminary data.</text>
</comment>
<dbReference type="GO" id="GO:0006310">
    <property type="term" value="P:DNA recombination"/>
    <property type="evidence" value="ECO:0007669"/>
    <property type="project" value="UniProtKB-KW"/>
</dbReference>
<feature type="domain" description="Tyr recombinase" evidence="5">
    <location>
        <begin position="34"/>
        <end position="211"/>
    </location>
</feature>